<evidence type="ECO:0000256" key="8">
    <source>
        <dbReference type="ARBA" id="ARBA00023077"/>
    </source>
</evidence>
<dbReference type="CDD" id="cd01347">
    <property type="entry name" value="ligand_gated_channel"/>
    <property type="match status" value="1"/>
</dbReference>
<reference evidence="16 17" key="1">
    <citation type="submission" date="2019-04" db="EMBL/GenBank/DDBJ databases">
        <title>Taxonomy of novel Haliea sp. from mangrove soil of West Coast of India.</title>
        <authorList>
            <person name="Verma A."/>
            <person name="Kumar P."/>
            <person name="Krishnamurthi S."/>
        </authorList>
    </citation>
    <scope>NUCLEOTIDE SEQUENCE [LARGE SCALE GENOMIC DNA]</scope>
    <source>
        <strain evidence="16 17">SAOS-164</strain>
    </source>
</reference>
<keyword evidence="3 11" id="KW-1134">Transmembrane beta strand</keyword>
<accession>A0A4Z0M8C7</accession>
<organism evidence="16 17">
    <name type="scientific">Mangrovimicrobium sediminis</name>
    <dbReference type="NCBI Taxonomy" id="2562682"/>
    <lineage>
        <taxon>Bacteria</taxon>
        <taxon>Pseudomonadati</taxon>
        <taxon>Pseudomonadota</taxon>
        <taxon>Gammaproteobacteria</taxon>
        <taxon>Cellvibrionales</taxon>
        <taxon>Halieaceae</taxon>
        <taxon>Mangrovimicrobium</taxon>
    </lineage>
</organism>
<keyword evidence="6" id="KW-0408">Iron</keyword>
<dbReference type="SUPFAM" id="SSF56935">
    <property type="entry name" value="Porins"/>
    <property type="match status" value="1"/>
</dbReference>
<evidence type="ECO:0000256" key="3">
    <source>
        <dbReference type="ARBA" id="ARBA00022452"/>
    </source>
</evidence>
<keyword evidence="9 11" id="KW-0472">Membrane</keyword>
<dbReference type="PANTHER" id="PTHR32552:SF81">
    <property type="entry name" value="TONB-DEPENDENT OUTER MEMBRANE RECEPTOR"/>
    <property type="match status" value="1"/>
</dbReference>
<dbReference type="InterPro" id="IPR000531">
    <property type="entry name" value="Beta-barrel_TonB"/>
</dbReference>
<comment type="caution">
    <text evidence="16">The sequence shown here is derived from an EMBL/GenBank/DDBJ whole genome shotgun (WGS) entry which is preliminary data.</text>
</comment>
<evidence type="ECO:0000256" key="12">
    <source>
        <dbReference type="RuleBase" id="RU003357"/>
    </source>
</evidence>
<dbReference type="OrthoDB" id="7051185at2"/>
<evidence type="ECO:0000256" key="5">
    <source>
        <dbReference type="ARBA" id="ARBA00022692"/>
    </source>
</evidence>
<evidence type="ECO:0000256" key="4">
    <source>
        <dbReference type="ARBA" id="ARBA00022496"/>
    </source>
</evidence>
<dbReference type="EMBL" id="SRLE01000002">
    <property type="protein sequence ID" value="TGD75724.1"/>
    <property type="molecule type" value="Genomic_DNA"/>
</dbReference>
<evidence type="ECO:0000313" key="16">
    <source>
        <dbReference type="EMBL" id="TGD75724.1"/>
    </source>
</evidence>
<dbReference type="Proteomes" id="UP000298050">
    <property type="component" value="Unassembled WGS sequence"/>
</dbReference>
<evidence type="ECO:0000259" key="15">
    <source>
        <dbReference type="Pfam" id="PF07715"/>
    </source>
</evidence>
<dbReference type="Gene3D" id="2.40.170.20">
    <property type="entry name" value="TonB-dependent receptor, beta-barrel domain"/>
    <property type="match status" value="1"/>
</dbReference>
<keyword evidence="2 11" id="KW-0813">Transport</keyword>
<name>A0A4Z0M8C7_9GAMM</name>
<evidence type="ECO:0000259" key="14">
    <source>
        <dbReference type="Pfam" id="PF00593"/>
    </source>
</evidence>
<dbReference type="InterPro" id="IPR037066">
    <property type="entry name" value="Plug_dom_sf"/>
</dbReference>
<dbReference type="AlphaFoldDB" id="A0A4Z0M8C7"/>
<dbReference type="Gene3D" id="2.170.130.10">
    <property type="entry name" value="TonB-dependent receptor, plug domain"/>
    <property type="match status" value="1"/>
</dbReference>
<evidence type="ECO:0000256" key="11">
    <source>
        <dbReference type="PROSITE-ProRule" id="PRU01360"/>
    </source>
</evidence>
<dbReference type="GO" id="GO:0006826">
    <property type="term" value="P:iron ion transport"/>
    <property type="evidence" value="ECO:0007669"/>
    <property type="project" value="UniProtKB-KW"/>
</dbReference>
<dbReference type="InterPro" id="IPR039426">
    <property type="entry name" value="TonB-dep_rcpt-like"/>
</dbReference>
<evidence type="ECO:0000256" key="2">
    <source>
        <dbReference type="ARBA" id="ARBA00022448"/>
    </source>
</evidence>
<evidence type="ECO:0000256" key="6">
    <source>
        <dbReference type="ARBA" id="ARBA00023004"/>
    </source>
</evidence>
<keyword evidence="8 12" id="KW-0798">TonB box</keyword>
<keyword evidence="10 11" id="KW-0998">Cell outer membrane</keyword>
<keyword evidence="7" id="KW-0406">Ion transport</keyword>
<evidence type="ECO:0000256" key="13">
    <source>
        <dbReference type="SAM" id="SignalP"/>
    </source>
</evidence>
<evidence type="ECO:0000256" key="10">
    <source>
        <dbReference type="ARBA" id="ARBA00023237"/>
    </source>
</evidence>
<dbReference type="Pfam" id="PF07715">
    <property type="entry name" value="Plug"/>
    <property type="match status" value="1"/>
</dbReference>
<dbReference type="Pfam" id="PF00593">
    <property type="entry name" value="TonB_dep_Rec_b-barrel"/>
    <property type="match status" value="1"/>
</dbReference>
<sequence length="815" mass="88668">MKIKNNTADTLNKPVARTALHTGLLLALALPVVPGIAHAQADAGAQGGLEEVVVTARKRAERLEDIPVSITALSGEQIDNMDLTSLERVAAYTPQLVVTRAPFGSGASLTLRGIGSPFSSVGIEQSVAVIVDGAYYGQGRTINEGLFDARSVEVLKGPQALFFGKNATAGVISIQTADPGEELEFKARGGYEFELETVLGEMMVSGPLTDTLGARLAILGRKSNAGLSENLAEPVDAEFFDVATSQTNVYTFPGAARDQPKEEELFGRLTLKWDPSDDLSSTLKAYVSERSQGSMTANVIVQCPEPTFFSNPGIACPKDDYKTYQNALPAQIGNNFPYAKGSDLYEDYDSYAFNLNTDYDGIDRLSLNLVLNYQENDYEAIQEYFYENVVPGYATYKSTFDAYSAELRGLTQFDGPLNFLVGGYYQQTERHHQDIVLIAGLENTAEDRNRYVTFDKDSETDDDTLALYFQGIFELGDDIEITAGARYTDETKKSYFVQPYVNPAVTNVWVPDQFVRDDQSFSDWSPEATVSWKMTPDLMLYAAYKTGFKSGGFSNNSILTPTTPPGGLSFDEETAEGFEGGLKATLLDRQLSLNVIAYRYEYEDLQLDFYNAANVSFVTTNAGSAVTEGIEFEATYAPNALPGLNLHGTLNYNSAEYEEFLGPCYIGQTAAAGCVLTGPGGAPFQDLGGQALANAPEWTASAAVAYDWELGAGRSLALLVQAKYVDDYYASGFGSPLSQRDSYYRVDASARLRLDNDAWEVAVIGKNLTDEFIVTGAYDITGTGFGTGEAQGRLADQASSVDLPRTVQVELTYRY</sequence>
<feature type="chain" id="PRO_5021342323" evidence="13">
    <location>
        <begin position="40"/>
        <end position="815"/>
    </location>
</feature>
<protein>
    <submittedName>
        <fullName evidence="16">TonB-dependent receptor</fullName>
    </submittedName>
</protein>
<keyword evidence="13" id="KW-0732">Signal</keyword>
<keyword evidence="17" id="KW-1185">Reference proteome</keyword>
<feature type="domain" description="TonB-dependent receptor-like beta-barrel" evidence="14">
    <location>
        <begin position="331"/>
        <end position="768"/>
    </location>
</feature>
<dbReference type="PANTHER" id="PTHR32552">
    <property type="entry name" value="FERRICHROME IRON RECEPTOR-RELATED"/>
    <property type="match status" value="1"/>
</dbReference>
<evidence type="ECO:0000256" key="1">
    <source>
        <dbReference type="ARBA" id="ARBA00004571"/>
    </source>
</evidence>
<comment type="subcellular location">
    <subcellularLocation>
        <location evidence="1 11">Cell outer membrane</location>
        <topology evidence="1 11">Multi-pass membrane protein</topology>
    </subcellularLocation>
</comment>
<evidence type="ECO:0000313" key="17">
    <source>
        <dbReference type="Proteomes" id="UP000298050"/>
    </source>
</evidence>
<comment type="similarity">
    <text evidence="11 12">Belongs to the TonB-dependent receptor family.</text>
</comment>
<dbReference type="PROSITE" id="PS52016">
    <property type="entry name" value="TONB_DEPENDENT_REC_3"/>
    <property type="match status" value="1"/>
</dbReference>
<evidence type="ECO:0000256" key="9">
    <source>
        <dbReference type="ARBA" id="ARBA00023136"/>
    </source>
</evidence>
<feature type="signal peptide" evidence="13">
    <location>
        <begin position="1"/>
        <end position="39"/>
    </location>
</feature>
<dbReference type="GO" id="GO:0009279">
    <property type="term" value="C:cell outer membrane"/>
    <property type="evidence" value="ECO:0007669"/>
    <property type="project" value="UniProtKB-SubCell"/>
</dbReference>
<keyword evidence="5 11" id="KW-0812">Transmembrane</keyword>
<dbReference type="InterPro" id="IPR012910">
    <property type="entry name" value="Plug_dom"/>
</dbReference>
<evidence type="ECO:0000256" key="7">
    <source>
        <dbReference type="ARBA" id="ARBA00023065"/>
    </source>
</evidence>
<keyword evidence="4" id="KW-0410">Iron transport</keyword>
<dbReference type="InterPro" id="IPR036942">
    <property type="entry name" value="Beta-barrel_TonB_sf"/>
</dbReference>
<feature type="domain" description="TonB-dependent receptor plug" evidence="15">
    <location>
        <begin position="63"/>
        <end position="171"/>
    </location>
</feature>
<proteinExistence type="inferred from homology"/>
<gene>
    <name evidence="16" type="ORF">E4634_02265</name>
</gene>
<keyword evidence="16" id="KW-0675">Receptor</keyword>